<keyword evidence="3" id="KW-1185">Reference proteome</keyword>
<dbReference type="PANTHER" id="PTHR46585:SF1">
    <property type="entry name" value="CHROMO DOMAIN-CONTAINING PROTEIN"/>
    <property type="match status" value="1"/>
</dbReference>
<organism evidence="2 3">
    <name type="scientific">Porites lobata</name>
    <dbReference type="NCBI Taxonomy" id="104759"/>
    <lineage>
        <taxon>Eukaryota</taxon>
        <taxon>Metazoa</taxon>
        <taxon>Cnidaria</taxon>
        <taxon>Anthozoa</taxon>
        <taxon>Hexacorallia</taxon>
        <taxon>Scleractinia</taxon>
        <taxon>Fungiina</taxon>
        <taxon>Poritidae</taxon>
        <taxon>Porites</taxon>
    </lineage>
</organism>
<feature type="non-terminal residue" evidence="2">
    <location>
        <position position="164"/>
    </location>
</feature>
<name>A0ABN8RZL6_9CNID</name>
<protein>
    <recommendedName>
        <fullName evidence="1">Chromo domain-containing protein</fullName>
    </recommendedName>
</protein>
<proteinExistence type="predicted"/>
<gene>
    <name evidence="2" type="ORF">PLOB_00031688</name>
</gene>
<evidence type="ECO:0000313" key="2">
    <source>
        <dbReference type="EMBL" id="CAH3184922.1"/>
    </source>
</evidence>
<reference evidence="2 3" key="1">
    <citation type="submission" date="2022-05" db="EMBL/GenBank/DDBJ databases">
        <authorList>
            <consortium name="Genoscope - CEA"/>
            <person name="William W."/>
        </authorList>
    </citation>
    <scope>NUCLEOTIDE SEQUENCE [LARGE SCALE GENOMIC DNA]</scope>
</reference>
<dbReference type="InterPro" id="IPR000953">
    <property type="entry name" value="Chromo/chromo_shadow_dom"/>
</dbReference>
<sequence length="164" mass="19608">MYRYFTAHNTLRYVDVLQPLIHTYNQSYHRSIGMAPHQVTEKTLPEVWDKLYGQRLDQKTTPPKCQVGDRVRLNKKHRPFKKGYLPGWTKEVFVVTHVRRHPLVTYRLSEWDDAPIKGTFDEPDVQKVQVSDDSLFRVEKVLKRKGRNVLVRWKGWQAKYDSWI</sequence>
<evidence type="ECO:0000313" key="3">
    <source>
        <dbReference type="Proteomes" id="UP001159405"/>
    </source>
</evidence>
<feature type="domain" description="Chromo" evidence="1">
    <location>
        <begin position="136"/>
        <end position="164"/>
    </location>
</feature>
<comment type="caution">
    <text evidence="2">The sequence shown here is derived from an EMBL/GenBank/DDBJ whole genome shotgun (WGS) entry which is preliminary data.</text>
</comment>
<dbReference type="PANTHER" id="PTHR46585">
    <property type="entry name" value="INTEGRASE CORE DOMAIN CONTAINING PROTEIN"/>
    <property type="match status" value="1"/>
</dbReference>
<dbReference type="Proteomes" id="UP001159405">
    <property type="component" value="Unassembled WGS sequence"/>
</dbReference>
<accession>A0ABN8RZL6</accession>
<evidence type="ECO:0000259" key="1">
    <source>
        <dbReference type="PROSITE" id="PS50013"/>
    </source>
</evidence>
<dbReference type="PROSITE" id="PS50013">
    <property type="entry name" value="CHROMO_2"/>
    <property type="match status" value="1"/>
</dbReference>
<dbReference type="EMBL" id="CALNXK010000404">
    <property type="protein sequence ID" value="CAH3184922.1"/>
    <property type="molecule type" value="Genomic_DNA"/>
</dbReference>